<feature type="transmembrane region" description="Helical" evidence="1">
    <location>
        <begin position="419"/>
        <end position="440"/>
    </location>
</feature>
<keyword evidence="1" id="KW-0812">Transmembrane</keyword>
<feature type="transmembrane region" description="Helical" evidence="1">
    <location>
        <begin position="97"/>
        <end position="119"/>
    </location>
</feature>
<feature type="transmembrane region" description="Helical" evidence="1">
    <location>
        <begin position="20"/>
        <end position="43"/>
    </location>
</feature>
<feature type="transmembrane region" description="Helical" evidence="1">
    <location>
        <begin position="228"/>
        <end position="247"/>
    </location>
</feature>
<keyword evidence="1" id="KW-1133">Transmembrane helix</keyword>
<evidence type="ECO:0000259" key="2">
    <source>
        <dbReference type="Pfam" id="PF20604"/>
    </source>
</evidence>
<feature type="transmembrane region" description="Helical" evidence="1">
    <location>
        <begin position="283"/>
        <end position="301"/>
    </location>
</feature>
<feature type="transmembrane region" description="Helical" evidence="1">
    <location>
        <begin position="167"/>
        <end position="192"/>
    </location>
</feature>
<dbReference type="AlphaFoldDB" id="A0A6M8BPT5"/>
<dbReference type="Proteomes" id="UP000505210">
    <property type="component" value="Chromosome"/>
</dbReference>
<keyword evidence="1" id="KW-0472">Membrane</keyword>
<accession>A0A6M8BPT5</accession>
<dbReference type="EMBL" id="CP053661">
    <property type="protein sequence ID" value="QKD84345.1"/>
    <property type="molecule type" value="Genomic_DNA"/>
</dbReference>
<evidence type="ECO:0000256" key="1">
    <source>
        <dbReference type="SAM" id="Phobius"/>
    </source>
</evidence>
<protein>
    <recommendedName>
        <fullName evidence="2">DUF6798 domain-containing protein</fullName>
    </recommendedName>
</protein>
<organism evidence="3 4">
    <name type="scientific">Thermoleptolyngbya sichuanensis A183</name>
    <dbReference type="NCBI Taxonomy" id="2737172"/>
    <lineage>
        <taxon>Bacteria</taxon>
        <taxon>Bacillati</taxon>
        <taxon>Cyanobacteriota</taxon>
        <taxon>Cyanophyceae</taxon>
        <taxon>Oculatellales</taxon>
        <taxon>Oculatellaceae</taxon>
        <taxon>Thermoleptolyngbya</taxon>
        <taxon>Thermoleptolyngbya sichuanensis</taxon>
    </lineage>
</organism>
<feature type="transmembrane region" description="Helical" evidence="1">
    <location>
        <begin position="322"/>
        <end position="342"/>
    </location>
</feature>
<feature type="transmembrane region" description="Helical" evidence="1">
    <location>
        <begin position="198"/>
        <end position="216"/>
    </location>
</feature>
<reference evidence="3 4" key="1">
    <citation type="submission" date="2020-05" db="EMBL/GenBank/DDBJ databases">
        <title>Complete genome sequence of of a novel Thermoleptolyngbya strain isolated from hot springs of Ganzi, Sichuan China.</title>
        <authorList>
            <person name="Tang J."/>
            <person name="Daroch M."/>
            <person name="Li L."/>
            <person name="Waleron K."/>
            <person name="Waleron M."/>
            <person name="Waleron M."/>
        </authorList>
    </citation>
    <scope>NUCLEOTIDE SEQUENCE [LARGE SCALE GENOMIC DNA]</scope>
    <source>
        <strain evidence="3 4">PKUAC-SCTA183</strain>
    </source>
</reference>
<evidence type="ECO:0000313" key="3">
    <source>
        <dbReference type="EMBL" id="QKD84345.1"/>
    </source>
</evidence>
<sequence length="601" mass="66254">MSTLGKDFQRKFGKQIRAPLAAVASLWLPVLLLVGLVSLRCLLAGNMGQVNETNILPFARQQANPNWLPQDWYLNQPPGYRVPFIAIFGRMADAWGFLPTSIIGRLLGYTGLSAGLVFLSRRIGLSLPLLLLSMILFLYVNTGLSGASGAQGTVSREWLFGGIEPKIPAYTCILFALGLLLEGRIVLAGLLLGVATSFHTLVGGWAFLVAIAWLGLWRRDLLRNLGNVLKMLALYAVGAVFSIRPVLQQLTTQTPEGRFSESFVYVFIRTPHHLNPLSWDGGWWLKPVMLLAIALGSAVLLHRIAKQRRQLHTPHYQARMGLTAFLLCSLIPFVAGLLAAPFDTEGKFLQYYPFRFGDIMLPLNACLLGCCALEQAMSGRSPVGSFSQLHGELPNRLPSELPNSGASATGQAAKRLRRVSLWIVAAVCAAQAVVFVQQAIALQDFPSRAQRIDRAGKELCEWIQQNTPRDAIFVTPPVELDNFHWLAERATIAKFKLVPPASVGIAEWIDRLTRLSGSVDPWVGIQRDRNNSLDIQRRMTQGYRNLTTEQAIVLMQTYSAAYFLSKGSPKLDLPVLYQNEDYTLYAAPNAAAQQGAQVPPP</sequence>
<dbReference type="Pfam" id="PF20604">
    <property type="entry name" value="DUF6798"/>
    <property type="match status" value="1"/>
</dbReference>
<feature type="domain" description="DUF6798" evidence="2">
    <location>
        <begin position="457"/>
        <end position="514"/>
    </location>
</feature>
<feature type="transmembrane region" description="Helical" evidence="1">
    <location>
        <begin position="125"/>
        <end position="147"/>
    </location>
</feature>
<keyword evidence="4" id="KW-1185">Reference proteome</keyword>
<proteinExistence type="predicted"/>
<gene>
    <name evidence="3" type="ORF">HPC62_21135</name>
</gene>
<evidence type="ECO:0000313" key="4">
    <source>
        <dbReference type="Proteomes" id="UP000505210"/>
    </source>
</evidence>
<dbReference type="KEGG" id="theu:HPC62_21135"/>
<name>A0A6M8BPT5_9CYAN</name>
<dbReference type="RefSeq" id="WP_172358389.1">
    <property type="nucleotide sequence ID" value="NZ_CP053661.1"/>
</dbReference>
<feature type="transmembrane region" description="Helical" evidence="1">
    <location>
        <begin position="354"/>
        <end position="373"/>
    </location>
</feature>
<dbReference type="InterPro" id="IPR046477">
    <property type="entry name" value="DUF6798"/>
</dbReference>